<proteinExistence type="predicted"/>
<organism evidence="2 3">
    <name type="scientific">Prauserella muralis</name>
    <dbReference type="NCBI Taxonomy" id="588067"/>
    <lineage>
        <taxon>Bacteria</taxon>
        <taxon>Bacillati</taxon>
        <taxon>Actinomycetota</taxon>
        <taxon>Actinomycetes</taxon>
        <taxon>Pseudonocardiales</taxon>
        <taxon>Pseudonocardiaceae</taxon>
        <taxon>Prauserella</taxon>
    </lineage>
</organism>
<comment type="caution">
    <text evidence="2">The sequence shown here is derived from an EMBL/GenBank/DDBJ whole genome shotgun (WGS) entry which is preliminary data.</text>
</comment>
<evidence type="ECO:0000313" key="3">
    <source>
        <dbReference type="Proteomes" id="UP000249915"/>
    </source>
</evidence>
<dbReference type="InterPro" id="IPR045713">
    <property type="entry name" value="DUF6069"/>
</dbReference>
<protein>
    <submittedName>
        <fullName evidence="2">Uncharacterized protein</fullName>
    </submittedName>
</protein>
<feature type="transmembrane region" description="Helical" evidence="1">
    <location>
        <begin position="32"/>
        <end position="56"/>
    </location>
</feature>
<keyword evidence="1" id="KW-1133">Transmembrane helix</keyword>
<keyword evidence="3" id="KW-1185">Reference proteome</keyword>
<evidence type="ECO:0000256" key="1">
    <source>
        <dbReference type="SAM" id="Phobius"/>
    </source>
</evidence>
<keyword evidence="1" id="KW-0812">Transmembrane</keyword>
<name>A0A2V4AP87_9PSEU</name>
<feature type="transmembrane region" description="Helical" evidence="1">
    <location>
        <begin position="123"/>
        <end position="145"/>
    </location>
</feature>
<dbReference type="RefSeq" id="WP_112283123.1">
    <property type="nucleotide sequence ID" value="NZ_MASW01000005.1"/>
</dbReference>
<feature type="transmembrane region" description="Helical" evidence="1">
    <location>
        <begin position="68"/>
        <end position="91"/>
    </location>
</feature>
<dbReference type="EMBL" id="MASW01000005">
    <property type="protein sequence ID" value="PXY22520.1"/>
    <property type="molecule type" value="Genomic_DNA"/>
</dbReference>
<dbReference type="OrthoDB" id="4868427at2"/>
<dbReference type="Proteomes" id="UP000249915">
    <property type="component" value="Unassembled WGS sequence"/>
</dbReference>
<feature type="transmembrane region" description="Helical" evidence="1">
    <location>
        <begin position="98"/>
        <end position="117"/>
    </location>
</feature>
<accession>A0A2V4AP87</accession>
<gene>
    <name evidence="2" type="ORF">BAY60_22000</name>
</gene>
<sequence>MSYYDGYGEGHREPGTPKVAARTLWAGGLATALVAALAGVVATLVVTGVFGIPVIAPSNAQGGIDYIGAFWLAGFGAVGGLLATAVAHLLLQVAPRPMAFFGWIIALVTVALMVWPFTVGEQLRVQIASAAVYLLLGIVIGSLVSSMSTRALRPRTGA</sequence>
<evidence type="ECO:0000313" key="2">
    <source>
        <dbReference type="EMBL" id="PXY22520.1"/>
    </source>
</evidence>
<keyword evidence="1" id="KW-0472">Membrane</keyword>
<dbReference type="AlphaFoldDB" id="A0A2V4AP87"/>
<dbReference type="Pfam" id="PF19545">
    <property type="entry name" value="DUF6069"/>
    <property type="match status" value="1"/>
</dbReference>
<reference evidence="2 3" key="1">
    <citation type="submission" date="2016-07" db="EMBL/GenBank/DDBJ databases">
        <title>Draft genome sequence of Prauserella muralis DSM 45305, isolated from a mould-covered wall in an indoor environment.</title>
        <authorList>
            <person name="Ruckert C."/>
            <person name="Albersmeier A."/>
            <person name="Jiang C.-L."/>
            <person name="Jiang Y."/>
            <person name="Kalinowski J."/>
            <person name="Schneider O."/>
            <person name="Winkler A."/>
            <person name="Zotchev S.B."/>
        </authorList>
    </citation>
    <scope>NUCLEOTIDE SEQUENCE [LARGE SCALE GENOMIC DNA]</scope>
    <source>
        <strain evidence="2 3">DSM 45305</strain>
    </source>
</reference>